<dbReference type="HOGENOM" id="CLU_2104952_0_0_3"/>
<reference evidence="2" key="1">
    <citation type="journal article" date="2011" name="MBio">
        <title>Novel metabolic attributes of the genus Cyanothece, comprising a group of unicellular nitrogen-fixing Cyanobacteria.</title>
        <authorList>
            <person name="Bandyopadhyay A."/>
            <person name="Elvitigala T."/>
            <person name="Welsh E."/>
            <person name="Stockel J."/>
            <person name="Liberton M."/>
            <person name="Min H."/>
            <person name="Sherman L.A."/>
            <person name="Pakrasi H.B."/>
        </authorList>
    </citation>
    <scope>NUCLEOTIDE SEQUENCE [LARGE SCALE GENOMIC DNA]</scope>
    <source>
        <strain evidence="2">PCC 8801</strain>
    </source>
</reference>
<dbReference type="STRING" id="41431.PCC8801_2104"/>
<proteinExistence type="predicted"/>
<evidence type="ECO:0000313" key="1">
    <source>
        <dbReference type="EMBL" id="ACK66136.1"/>
    </source>
</evidence>
<dbReference type="OrthoDB" id="515761at2"/>
<protein>
    <submittedName>
        <fullName evidence="1">Uncharacterized protein</fullName>
    </submittedName>
</protein>
<dbReference type="RefSeq" id="WP_012595404.1">
    <property type="nucleotide sequence ID" value="NC_011726.1"/>
</dbReference>
<keyword evidence="2" id="KW-1185">Reference proteome</keyword>
<dbReference type="KEGG" id="cyp:PCC8801_2104"/>
<organism evidence="1 2">
    <name type="scientific">Rippkaea orientalis (strain PCC 8801 / RF-1)</name>
    <name type="common">Cyanothece sp. (strain PCC 8801)</name>
    <dbReference type="NCBI Taxonomy" id="41431"/>
    <lineage>
        <taxon>Bacteria</taxon>
        <taxon>Bacillati</taxon>
        <taxon>Cyanobacteriota</taxon>
        <taxon>Cyanophyceae</taxon>
        <taxon>Oscillatoriophycideae</taxon>
        <taxon>Chroococcales</taxon>
        <taxon>Aphanothecaceae</taxon>
        <taxon>Rippkaea</taxon>
        <taxon>Rippkaea orientalis</taxon>
    </lineage>
</organism>
<dbReference type="EMBL" id="CP001287">
    <property type="protein sequence ID" value="ACK66136.1"/>
    <property type="molecule type" value="Genomic_DNA"/>
</dbReference>
<name>B7JZY9_RIPO1</name>
<dbReference type="eggNOG" id="ENOG502ZPV8">
    <property type="taxonomic scope" value="Bacteria"/>
</dbReference>
<dbReference type="Proteomes" id="UP000008204">
    <property type="component" value="Chromosome"/>
</dbReference>
<dbReference type="AlphaFoldDB" id="B7JZY9"/>
<gene>
    <name evidence="1" type="ordered locus">PCC8801_2104</name>
</gene>
<accession>B7JZY9</accession>
<evidence type="ECO:0000313" key="2">
    <source>
        <dbReference type="Proteomes" id="UP000008204"/>
    </source>
</evidence>
<sequence length="115" mass="13516">MSRLLTGQKNNVEYKLTQQRDRIKVRQNLVALKKALSDLSYLKANGEISDKTFNLLFRYACTSFVENQVEQLIQEALEEKLEQFWLEKVPLLGKYLSKIDEDSYNLDISKLLRSR</sequence>